<dbReference type="SUPFAM" id="SSF51556">
    <property type="entry name" value="Metallo-dependent hydrolases"/>
    <property type="match status" value="1"/>
</dbReference>
<dbReference type="PANTHER" id="PTHR43135">
    <property type="entry name" value="ALPHA-D-RIBOSE 1-METHYLPHOSPHONATE 5-TRIPHOSPHATE DIPHOSPHATASE"/>
    <property type="match status" value="1"/>
</dbReference>
<sequence length="418" mass="44301">MLTKITNVRVFDGERVVPSTTVIFDHPYIISIGENDDVPDGGQVIDGSGMTLLPGLIDSHVHTKIENLQLALQFGITTELEMMGHWTPEQRREIEERNDVADLRTAEFGLTAPGGHPSELHSKVGPPPGKPRGPPPSAGPGHKHPPARFVAPTASTPQEAVQFVKDRVADGADYIKIMIEEGSVLESPGLPLLPKETLAGAVTEAHRNGKLVVAHVLTADATLQAIEVGADGLAHLFLDQPHTTTVVESIASAGAFVTPCLVLNSSIMGKAPTAFASDERVRAKLSPPWIKTLNSSFNTFPEGKFQDCLDTVLALHKAGVDILAGTDVSVPVPELGGLAHGASVHHELQLLVEAGLSATEALRAATSVPARRFGLNDRGKVGKGLLADLVLVDGDPTTTITDSLNVRGVWRRGVKLEV</sequence>
<dbReference type="GO" id="GO:0016810">
    <property type="term" value="F:hydrolase activity, acting on carbon-nitrogen (but not peptide) bonds"/>
    <property type="evidence" value="ECO:0007669"/>
    <property type="project" value="InterPro"/>
</dbReference>
<reference evidence="3 4" key="1">
    <citation type="submission" date="2013-03" db="EMBL/GenBank/DDBJ databases">
        <title>The Genome Sequence of Capronia coronata CBS 617.96.</title>
        <authorList>
            <consortium name="The Broad Institute Genomics Platform"/>
            <person name="Cuomo C."/>
            <person name="de Hoog S."/>
            <person name="Gorbushina A."/>
            <person name="Walker B."/>
            <person name="Young S.K."/>
            <person name="Zeng Q."/>
            <person name="Gargeya S."/>
            <person name="Fitzgerald M."/>
            <person name="Haas B."/>
            <person name="Abouelleil A."/>
            <person name="Allen A.W."/>
            <person name="Alvarado L."/>
            <person name="Arachchi H.M."/>
            <person name="Berlin A.M."/>
            <person name="Chapman S.B."/>
            <person name="Gainer-Dewar J."/>
            <person name="Goldberg J."/>
            <person name="Griggs A."/>
            <person name="Gujja S."/>
            <person name="Hansen M."/>
            <person name="Howarth C."/>
            <person name="Imamovic A."/>
            <person name="Ireland A."/>
            <person name="Larimer J."/>
            <person name="McCowan C."/>
            <person name="Murphy C."/>
            <person name="Pearson M."/>
            <person name="Poon T.W."/>
            <person name="Priest M."/>
            <person name="Roberts A."/>
            <person name="Saif S."/>
            <person name="Shea T."/>
            <person name="Sisk P."/>
            <person name="Sykes S."/>
            <person name="Wortman J."/>
            <person name="Nusbaum C."/>
            <person name="Birren B."/>
        </authorList>
    </citation>
    <scope>NUCLEOTIDE SEQUENCE [LARGE SCALE GENOMIC DNA]</scope>
    <source>
        <strain evidence="3 4">CBS 617.96</strain>
    </source>
</reference>
<dbReference type="STRING" id="1182541.W9YD61"/>
<protein>
    <recommendedName>
        <fullName evidence="2">Amidohydrolase-related domain-containing protein</fullName>
    </recommendedName>
</protein>
<dbReference type="InterPro" id="IPR006680">
    <property type="entry name" value="Amidohydro-rel"/>
</dbReference>
<dbReference type="Pfam" id="PF01979">
    <property type="entry name" value="Amidohydro_1"/>
    <property type="match status" value="1"/>
</dbReference>
<dbReference type="GeneID" id="19158431"/>
<feature type="region of interest" description="Disordered" evidence="1">
    <location>
        <begin position="109"/>
        <end position="156"/>
    </location>
</feature>
<accession>W9YD61</accession>
<dbReference type="RefSeq" id="XP_007722632.1">
    <property type="nucleotide sequence ID" value="XM_007724442.1"/>
</dbReference>
<proteinExistence type="predicted"/>
<gene>
    <name evidence="3" type="ORF">A1O1_03540</name>
</gene>
<dbReference type="eggNOG" id="ENOG502QV1J">
    <property type="taxonomic scope" value="Eukaryota"/>
</dbReference>
<feature type="compositionally biased region" description="Pro residues" evidence="1">
    <location>
        <begin position="125"/>
        <end position="138"/>
    </location>
</feature>
<dbReference type="PANTHER" id="PTHR43135:SF3">
    <property type="entry name" value="ALPHA-D-RIBOSE 1-METHYLPHOSPHONATE 5-TRIPHOSPHATE DIPHOSPHATASE"/>
    <property type="match status" value="1"/>
</dbReference>
<name>W9YD61_9EURO</name>
<dbReference type="InterPro" id="IPR032466">
    <property type="entry name" value="Metal_Hydrolase"/>
</dbReference>
<dbReference type="AlphaFoldDB" id="W9YD61"/>
<dbReference type="Proteomes" id="UP000019484">
    <property type="component" value="Unassembled WGS sequence"/>
</dbReference>
<dbReference type="InterPro" id="IPR051781">
    <property type="entry name" value="Metallo-dep_Hydrolase"/>
</dbReference>
<dbReference type="Gene3D" id="2.30.40.10">
    <property type="entry name" value="Urease, subunit C, domain 1"/>
    <property type="match status" value="1"/>
</dbReference>
<evidence type="ECO:0000313" key="3">
    <source>
        <dbReference type="EMBL" id="EXJ90438.1"/>
    </source>
</evidence>
<comment type="caution">
    <text evidence="3">The sequence shown here is derived from an EMBL/GenBank/DDBJ whole genome shotgun (WGS) entry which is preliminary data.</text>
</comment>
<evidence type="ECO:0000313" key="4">
    <source>
        <dbReference type="Proteomes" id="UP000019484"/>
    </source>
</evidence>
<feature type="domain" description="Amidohydrolase-related" evidence="2">
    <location>
        <begin position="158"/>
        <end position="413"/>
    </location>
</feature>
<evidence type="ECO:0000259" key="2">
    <source>
        <dbReference type="Pfam" id="PF01979"/>
    </source>
</evidence>
<dbReference type="HOGENOM" id="CLU_023620_6_1_1"/>
<dbReference type="Gene3D" id="3.40.50.10910">
    <property type="entry name" value="Amidohydrolase"/>
    <property type="match status" value="1"/>
</dbReference>
<dbReference type="SUPFAM" id="SSF51338">
    <property type="entry name" value="Composite domain of metallo-dependent hydrolases"/>
    <property type="match status" value="1"/>
</dbReference>
<dbReference type="Gene3D" id="3.30.110.90">
    <property type="entry name" value="Amidohydrolase"/>
    <property type="match status" value="1"/>
</dbReference>
<evidence type="ECO:0000256" key="1">
    <source>
        <dbReference type="SAM" id="MobiDB-lite"/>
    </source>
</evidence>
<dbReference type="OrthoDB" id="5595695at2759"/>
<dbReference type="InterPro" id="IPR011059">
    <property type="entry name" value="Metal-dep_hydrolase_composite"/>
</dbReference>
<dbReference type="EMBL" id="AMWN01000003">
    <property type="protein sequence ID" value="EXJ90438.1"/>
    <property type="molecule type" value="Genomic_DNA"/>
</dbReference>
<keyword evidence="4" id="KW-1185">Reference proteome</keyword>
<organism evidence="3 4">
    <name type="scientific">Capronia coronata CBS 617.96</name>
    <dbReference type="NCBI Taxonomy" id="1182541"/>
    <lineage>
        <taxon>Eukaryota</taxon>
        <taxon>Fungi</taxon>
        <taxon>Dikarya</taxon>
        <taxon>Ascomycota</taxon>
        <taxon>Pezizomycotina</taxon>
        <taxon>Eurotiomycetes</taxon>
        <taxon>Chaetothyriomycetidae</taxon>
        <taxon>Chaetothyriales</taxon>
        <taxon>Herpotrichiellaceae</taxon>
        <taxon>Capronia</taxon>
    </lineage>
</organism>
<dbReference type="Gene3D" id="1.20.58.520">
    <property type="entry name" value="Amidohydrolase"/>
    <property type="match status" value="1"/>
</dbReference>